<dbReference type="Proteomes" id="UP000000822">
    <property type="component" value="Chromosome"/>
</dbReference>
<evidence type="ECO:0000313" key="2">
    <source>
        <dbReference type="EMBL" id="BAC13869.1"/>
    </source>
</evidence>
<feature type="transmembrane region" description="Helical" evidence="1">
    <location>
        <begin position="12"/>
        <end position="33"/>
    </location>
</feature>
<proteinExistence type="predicted"/>
<dbReference type="EMBL" id="BA000028">
    <property type="protein sequence ID" value="BAC13869.1"/>
    <property type="molecule type" value="Genomic_DNA"/>
</dbReference>
<dbReference type="AlphaFoldDB" id="Q8EQ16"/>
<reference evidence="2 3" key="2">
    <citation type="journal article" date="2002" name="Nucleic Acids Res.">
        <title>Genome sequence of Oceanobacillus iheyensis isolated from the Iheya Ridge and its unexpected adaptive capabilities to extreme environments.</title>
        <authorList>
            <person name="Takami H."/>
            <person name="Takaki Y."/>
            <person name="Uchiyama I."/>
        </authorList>
    </citation>
    <scope>NUCLEOTIDE SEQUENCE [LARGE SCALE GENOMIC DNA]</scope>
    <source>
        <strain evidence="3">DSM 14371 / CIP 107618 / JCM 11309 / KCTC 3954 / HTE831</strain>
    </source>
</reference>
<organism evidence="2 3">
    <name type="scientific">Oceanobacillus iheyensis (strain DSM 14371 / CIP 107618 / JCM 11309 / KCTC 3954 / HTE831)</name>
    <dbReference type="NCBI Taxonomy" id="221109"/>
    <lineage>
        <taxon>Bacteria</taxon>
        <taxon>Bacillati</taxon>
        <taxon>Bacillota</taxon>
        <taxon>Bacilli</taxon>
        <taxon>Bacillales</taxon>
        <taxon>Bacillaceae</taxon>
        <taxon>Oceanobacillus</taxon>
    </lineage>
</organism>
<gene>
    <name evidence="2" type="ordered locus">OB1913</name>
</gene>
<protein>
    <recommendedName>
        <fullName evidence="4">Competence protein ComGF</fullName>
    </recommendedName>
</protein>
<dbReference type="Pfam" id="PF15980">
    <property type="entry name" value="ComGF"/>
    <property type="match status" value="1"/>
</dbReference>
<sequence length="140" mass="16226">MVNIKDNHGFSFISHLLMLAIILITIPFISFMLQSIEVPSTKEELSVYQFFQFIRDDVIRSINAVTTNDKLALTIPSKINEQTIIYEQYGNLIRRTVDGQGFEVYIRNITELDFHPLEFGFQITLTTTSGDQYEKTFSIY</sequence>
<dbReference type="STRING" id="221109.gene:10734153"/>
<keyword evidence="1" id="KW-0812">Transmembrane</keyword>
<keyword evidence="1" id="KW-1133">Transmembrane helix</keyword>
<accession>Q8EQ16</accession>
<reference evidence="2 3" key="1">
    <citation type="journal article" date="2001" name="FEMS Microbiol. Lett.">
        <title>Oceanobacillus iheyensis gen. nov., sp. nov., a deep-sea extremely halotolerant and alkaliphilic species isolated from a depth of 1050 m on the Iheya Ridge.</title>
        <authorList>
            <person name="Lu J."/>
            <person name="Nogi Y."/>
            <person name="Takami H."/>
        </authorList>
    </citation>
    <scope>NUCLEOTIDE SEQUENCE [LARGE SCALE GENOMIC DNA]</scope>
    <source>
        <strain evidence="3">DSM 14371 / CIP 107618 / JCM 11309 / KCTC 3954 / HTE831</strain>
    </source>
</reference>
<evidence type="ECO:0008006" key="4">
    <source>
        <dbReference type="Google" id="ProtNLM"/>
    </source>
</evidence>
<dbReference type="KEGG" id="oih:OB1913"/>
<name>Q8EQ16_OCEIH</name>
<evidence type="ECO:0000313" key="3">
    <source>
        <dbReference type="Proteomes" id="UP000000822"/>
    </source>
</evidence>
<dbReference type="eggNOG" id="COG4940">
    <property type="taxonomic scope" value="Bacteria"/>
</dbReference>
<dbReference type="RefSeq" id="WP_011066310.1">
    <property type="nucleotide sequence ID" value="NC_004193.1"/>
</dbReference>
<keyword evidence="1" id="KW-0472">Membrane</keyword>
<evidence type="ECO:0000256" key="1">
    <source>
        <dbReference type="SAM" id="Phobius"/>
    </source>
</evidence>
<dbReference type="InterPro" id="IPR016977">
    <property type="entry name" value="ComGF"/>
</dbReference>
<dbReference type="HOGENOM" id="CLU_126422_1_1_9"/>
<dbReference type="OrthoDB" id="2361316at2"/>
<keyword evidence="3" id="KW-1185">Reference proteome</keyword>